<name>C0CLN3_BLAHS</name>
<dbReference type="Pfam" id="PF01541">
    <property type="entry name" value="GIY-YIG"/>
    <property type="match status" value="1"/>
</dbReference>
<dbReference type="PATRIC" id="fig|476272.21.peg.2132"/>
<dbReference type="AlphaFoldDB" id="C0CLN3"/>
<comment type="caution">
    <text evidence="4">The sequence shown here is derived from an EMBL/GenBank/DDBJ whole genome shotgun (WGS) entry which is preliminary data.</text>
</comment>
<keyword evidence="5" id="KW-1185">Reference proteome</keyword>
<reference evidence="4 5" key="2">
    <citation type="submission" date="2009-02" db="EMBL/GenBank/DDBJ databases">
        <title>Draft genome sequence of Blautia hydrogenotrophica DSM 10507 (Ruminococcus hydrogenotrophicus DSM 10507).</title>
        <authorList>
            <person name="Sudarsanam P."/>
            <person name="Ley R."/>
            <person name="Guruge J."/>
            <person name="Turnbaugh P.J."/>
            <person name="Mahowald M."/>
            <person name="Liep D."/>
            <person name="Gordon J."/>
        </authorList>
    </citation>
    <scope>NUCLEOTIDE SEQUENCE [LARGE SCALE GENOMIC DNA]</scope>
    <source>
        <strain evidence="5">DSM 10507 / JCM 14656 / S5a33</strain>
    </source>
</reference>
<gene>
    <name evidence="4" type="ORF">RUMHYD_01755</name>
</gene>
<dbReference type="RefSeq" id="WP_005948595.1">
    <property type="nucleotide sequence ID" value="NZ_CP136423.1"/>
</dbReference>
<dbReference type="InterPro" id="IPR003611">
    <property type="entry name" value="NUMOD3"/>
</dbReference>
<comment type="similarity">
    <text evidence="1">To endonucleases of group I introns of fungi and phage.</text>
</comment>
<dbReference type="CDD" id="cd10443">
    <property type="entry name" value="GIY-YIG_HE_Tlr8p_PBC-V_like"/>
    <property type="match status" value="1"/>
</dbReference>
<dbReference type="GO" id="GO:0003677">
    <property type="term" value="F:DNA binding"/>
    <property type="evidence" value="ECO:0007669"/>
    <property type="project" value="InterPro"/>
</dbReference>
<feature type="region of interest" description="Disordered" evidence="2">
    <location>
        <begin position="88"/>
        <end position="128"/>
    </location>
</feature>
<evidence type="ECO:0000313" key="5">
    <source>
        <dbReference type="Proteomes" id="UP000003100"/>
    </source>
</evidence>
<dbReference type="InterPro" id="IPR036388">
    <property type="entry name" value="WH-like_DNA-bd_sf"/>
</dbReference>
<feature type="domain" description="GIY-YIG" evidence="3">
    <location>
        <begin position="1"/>
        <end position="86"/>
    </location>
</feature>
<dbReference type="Gene3D" id="1.10.10.10">
    <property type="entry name" value="Winged helix-like DNA-binding domain superfamily/Winged helix DNA-binding domain"/>
    <property type="match status" value="1"/>
</dbReference>
<proteinExistence type="predicted"/>
<dbReference type="GO" id="GO:0004519">
    <property type="term" value="F:endonuclease activity"/>
    <property type="evidence" value="ECO:0007669"/>
    <property type="project" value="InterPro"/>
</dbReference>
<dbReference type="HOGENOM" id="CLU_1188085_0_0_9"/>
<dbReference type="Gene3D" id="3.40.1440.10">
    <property type="entry name" value="GIY-YIG endonuclease"/>
    <property type="match status" value="1"/>
</dbReference>
<dbReference type="SUPFAM" id="SSF64496">
    <property type="entry name" value="DNA-binding domain of intron-encoded endonucleases"/>
    <property type="match status" value="1"/>
</dbReference>
<dbReference type="SUPFAM" id="SSF82771">
    <property type="entry name" value="GIY-YIG endonuclease"/>
    <property type="match status" value="1"/>
</dbReference>
<feature type="compositionally biased region" description="Basic and acidic residues" evidence="2">
    <location>
        <begin position="113"/>
        <end position="128"/>
    </location>
</feature>
<dbReference type="InterPro" id="IPR006350">
    <property type="entry name" value="Intron_endoG1"/>
</dbReference>
<accession>C0CLN3</accession>
<dbReference type="eggNOG" id="COG3860">
    <property type="taxonomic scope" value="Bacteria"/>
</dbReference>
<dbReference type="InterPro" id="IPR035901">
    <property type="entry name" value="GIY-YIG_endonuc_sf"/>
</dbReference>
<evidence type="ECO:0000313" key="4">
    <source>
        <dbReference type="EMBL" id="EEG49327.1"/>
    </source>
</evidence>
<evidence type="ECO:0000256" key="1">
    <source>
        <dbReference type="ARBA" id="ARBA00010045"/>
    </source>
</evidence>
<organism evidence="4 5">
    <name type="scientific">Blautia hydrogenotrophica (strain DSM 10507 / JCM 14656 / S5a33)</name>
    <name type="common">Ruminococcus hydrogenotrophicus</name>
    <dbReference type="NCBI Taxonomy" id="476272"/>
    <lineage>
        <taxon>Bacteria</taxon>
        <taxon>Bacillati</taxon>
        <taxon>Bacillota</taxon>
        <taxon>Clostridia</taxon>
        <taxon>Lachnospirales</taxon>
        <taxon>Lachnospiraceae</taxon>
        <taxon>Blautia</taxon>
    </lineage>
</organism>
<dbReference type="EMBL" id="ACBZ01000089">
    <property type="protein sequence ID" value="EEG49327.1"/>
    <property type="molecule type" value="Genomic_DNA"/>
</dbReference>
<protein>
    <recommendedName>
        <fullName evidence="3">GIY-YIG domain-containing protein</fullName>
    </recommendedName>
</protein>
<reference evidence="4 5" key="1">
    <citation type="submission" date="2009-01" db="EMBL/GenBank/DDBJ databases">
        <authorList>
            <person name="Fulton L."/>
            <person name="Clifton S."/>
            <person name="Fulton B."/>
            <person name="Xu J."/>
            <person name="Minx P."/>
            <person name="Pepin K.H."/>
            <person name="Johnson M."/>
            <person name="Bhonagiri V."/>
            <person name="Nash W.E."/>
            <person name="Mardis E.R."/>
            <person name="Wilson R.K."/>
        </authorList>
    </citation>
    <scope>NUCLEOTIDE SEQUENCE [LARGE SCALE GENOMIC DNA]</scope>
    <source>
        <strain evidence="5">DSM 10507 / JCM 14656 / S5a33</strain>
    </source>
</reference>
<dbReference type="NCBIfam" id="TIGR01453">
    <property type="entry name" value="grpIintron_endo"/>
    <property type="match status" value="1"/>
</dbReference>
<sequence>MGYTVYKHTNKINGKVYIGITSRKPEDRWENGNGYYGQPFYNAISKYGWNNFIHEILFEKLTEEEAKEKEIELIELYNSSNSKYGYNASKGGESANGMKHSKETKQRISASLKGRESPAKGKHWNEESRMKISGENSSWFGRKHSEETKEKMRESYRYRITDESRKKMSKNRRGKLSGKDNPHAKCVICINTGKVYDTIKSAAEDTGANQFKISDVCRGARKHTSGLRFKYAD</sequence>
<dbReference type="InterPro" id="IPR000305">
    <property type="entry name" value="GIY-YIG_endonuc"/>
</dbReference>
<dbReference type="Pfam" id="PF07460">
    <property type="entry name" value="NUMOD3"/>
    <property type="match status" value="2"/>
</dbReference>
<dbReference type="SMART" id="SM00496">
    <property type="entry name" value="IENR2"/>
    <property type="match status" value="4"/>
</dbReference>
<dbReference type="GeneID" id="86822043"/>
<evidence type="ECO:0000256" key="2">
    <source>
        <dbReference type="SAM" id="MobiDB-lite"/>
    </source>
</evidence>
<evidence type="ECO:0000259" key="3">
    <source>
        <dbReference type="PROSITE" id="PS50164"/>
    </source>
</evidence>
<dbReference type="PROSITE" id="PS50164">
    <property type="entry name" value="GIY_YIG"/>
    <property type="match status" value="1"/>
</dbReference>
<dbReference type="SMART" id="SM00465">
    <property type="entry name" value="GIYc"/>
    <property type="match status" value="1"/>
</dbReference>
<dbReference type="Proteomes" id="UP000003100">
    <property type="component" value="Unassembled WGS sequence"/>
</dbReference>